<dbReference type="Pfam" id="PF06857">
    <property type="entry name" value="ACP"/>
    <property type="match status" value="1"/>
</dbReference>
<dbReference type="GO" id="GO:0005737">
    <property type="term" value="C:cytoplasm"/>
    <property type="evidence" value="ECO:0007669"/>
    <property type="project" value="UniProtKB-SubCell"/>
</dbReference>
<dbReference type="PIRSF" id="PIRSF002736">
    <property type="entry name" value="Citrt_lyas_gamma"/>
    <property type="match status" value="1"/>
</dbReference>
<evidence type="ECO:0000313" key="6">
    <source>
        <dbReference type="EMBL" id="KRO17193.1"/>
    </source>
</evidence>
<dbReference type="NCBIfam" id="NF009726">
    <property type="entry name" value="PRK13253.1"/>
    <property type="match status" value="1"/>
</dbReference>
<dbReference type="NCBIfam" id="TIGR01608">
    <property type="entry name" value="citD"/>
    <property type="match status" value="1"/>
</dbReference>
<dbReference type="AlphaFoldDB" id="A0A0R2MUV9"/>
<evidence type="ECO:0000256" key="1">
    <source>
        <dbReference type="ARBA" id="ARBA00004496"/>
    </source>
</evidence>
<dbReference type="Proteomes" id="UP000050969">
    <property type="component" value="Unassembled WGS sequence"/>
</dbReference>
<feature type="modified residue" description="O-(phosphoribosyl dephospho-coenzyme A)serine" evidence="4 5">
    <location>
        <position position="14"/>
    </location>
</feature>
<evidence type="ECO:0000256" key="2">
    <source>
        <dbReference type="ARBA" id="ARBA00022490"/>
    </source>
</evidence>
<comment type="function">
    <text evidence="4">Covalent carrier of the coenzyme of citrate lyase.</text>
</comment>
<proteinExistence type="inferred from homology"/>
<comment type="subunit">
    <text evidence="4">Oligomer with a subunit composition of (alpha,beta,gamma)6.</text>
</comment>
<gene>
    <name evidence="4" type="primary">citD</name>
    <name evidence="6" type="ORF">IV56_GL000520</name>
</gene>
<dbReference type="InterPro" id="IPR006495">
    <property type="entry name" value="CitD"/>
</dbReference>
<dbReference type="PATRIC" id="fig|1293598.4.peg.554"/>
<protein>
    <recommendedName>
        <fullName evidence="4">Citrate lyase acyl carrier protein</fullName>
    </recommendedName>
    <alternativeName>
        <fullName evidence="4">Citrate lyase gamma chain</fullName>
    </alternativeName>
</protein>
<dbReference type="OrthoDB" id="1120942at2"/>
<evidence type="ECO:0000313" key="7">
    <source>
        <dbReference type="Proteomes" id="UP000050969"/>
    </source>
</evidence>
<dbReference type="RefSeq" id="WP_054776973.1">
    <property type="nucleotide sequence ID" value="NZ_BBBX01000006.1"/>
</dbReference>
<evidence type="ECO:0000256" key="4">
    <source>
        <dbReference type="HAMAP-Rule" id="MF_00805"/>
    </source>
</evidence>
<evidence type="ECO:0000256" key="3">
    <source>
        <dbReference type="ARBA" id="ARBA00022553"/>
    </source>
</evidence>
<reference evidence="6 7" key="1">
    <citation type="journal article" date="2015" name="Genome Announc.">
        <title>Expanding the biotechnology potential of lactobacilli through comparative genomics of 213 strains and associated genera.</title>
        <authorList>
            <person name="Sun Z."/>
            <person name="Harris H.M."/>
            <person name="McCann A."/>
            <person name="Guo C."/>
            <person name="Argimon S."/>
            <person name="Zhang W."/>
            <person name="Yang X."/>
            <person name="Jeffery I.B."/>
            <person name="Cooney J.C."/>
            <person name="Kagawa T.F."/>
            <person name="Liu W."/>
            <person name="Song Y."/>
            <person name="Salvetti E."/>
            <person name="Wrobel A."/>
            <person name="Rasinkangas P."/>
            <person name="Parkhill J."/>
            <person name="Rea M.C."/>
            <person name="O'Sullivan O."/>
            <person name="Ritari J."/>
            <person name="Douillard F.P."/>
            <person name="Paul Ross R."/>
            <person name="Yang R."/>
            <person name="Briner A.E."/>
            <person name="Felis G.E."/>
            <person name="de Vos W.M."/>
            <person name="Barrangou R."/>
            <person name="Klaenhammer T.R."/>
            <person name="Caufield P.W."/>
            <person name="Cui Y."/>
            <person name="Zhang H."/>
            <person name="O'Toole P.W."/>
        </authorList>
    </citation>
    <scope>NUCLEOTIDE SEQUENCE [LARGE SCALE GENOMIC DNA]</scope>
    <source>
        <strain evidence="6 7">DSM 24301</strain>
    </source>
</reference>
<evidence type="ECO:0000256" key="5">
    <source>
        <dbReference type="PIRSR" id="PIRSR002736-50"/>
    </source>
</evidence>
<keyword evidence="2 4" id="KW-0963">Cytoplasm</keyword>
<accession>A0A0R2MUV9</accession>
<dbReference type="EMBL" id="JQCE01000021">
    <property type="protein sequence ID" value="KRO17193.1"/>
    <property type="molecule type" value="Genomic_DNA"/>
</dbReference>
<keyword evidence="3 4" id="KW-0597">Phosphoprotein</keyword>
<name>A0A0R2MUV9_9LACO</name>
<comment type="caution">
    <text evidence="6">The sequence shown here is derived from an EMBL/GenBank/DDBJ whole genome shotgun (WGS) entry which is preliminary data.</text>
</comment>
<comment type="subcellular location">
    <subcellularLocation>
        <location evidence="1 4">Cytoplasm</location>
    </subcellularLocation>
</comment>
<dbReference type="InterPro" id="IPR023439">
    <property type="entry name" value="Mal_deCO2ase/Cit_lyase_ACP"/>
</dbReference>
<comment type="similarity">
    <text evidence="4">Belongs to the CitD family.</text>
</comment>
<keyword evidence="7" id="KW-1185">Reference proteome</keyword>
<dbReference type="STRING" id="1293598.IV56_GL000520"/>
<sequence length="101" mass="10915">MELKTAATAGTMESSDIMITLTPSDSATTISLDSSVEKQFGDQIRAMIQQTLDALAIKQVQVTAVDKGALDCTIKARTVVAAYRASGKTDYNWEDINAWIN</sequence>
<organism evidence="6 7">
    <name type="scientific">Lacticaseibacillus saniviri JCM 17471 = DSM 24301</name>
    <dbReference type="NCBI Taxonomy" id="1293598"/>
    <lineage>
        <taxon>Bacteria</taxon>
        <taxon>Bacillati</taxon>
        <taxon>Bacillota</taxon>
        <taxon>Bacilli</taxon>
        <taxon>Lactobacillales</taxon>
        <taxon>Lactobacillaceae</taxon>
        <taxon>Lacticaseibacillus</taxon>
    </lineage>
</organism>
<dbReference type="HAMAP" id="MF_00805">
    <property type="entry name" value="CitD"/>
    <property type="match status" value="1"/>
</dbReference>